<keyword evidence="1" id="KW-0812">Transmembrane</keyword>
<evidence type="ECO:0000256" key="1">
    <source>
        <dbReference type="SAM" id="Phobius"/>
    </source>
</evidence>
<reference evidence="3" key="1">
    <citation type="submission" date="2016-05" db="EMBL/GenBank/DDBJ databases">
        <authorList>
            <person name="Naeem Raeece"/>
        </authorList>
    </citation>
    <scope>NUCLEOTIDE SEQUENCE [LARGE SCALE GENOMIC DNA]</scope>
</reference>
<accession>A0A1A8WDR1</accession>
<feature type="transmembrane region" description="Helical" evidence="1">
    <location>
        <begin position="217"/>
        <end position="238"/>
    </location>
</feature>
<keyword evidence="1" id="KW-1133">Transmembrane helix</keyword>
<dbReference type="Proteomes" id="UP000078560">
    <property type="component" value="Unassembled WGS sequence"/>
</dbReference>
<proteinExistence type="predicted"/>
<keyword evidence="1" id="KW-0472">Membrane</keyword>
<protein>
    <submittedName>
        <fullName evidence="2">PIR Superfamily Protein</fullName>
    </submittedName>
</protein>
<sequence length="260" mass="30322">LFLFYLLLNKLLTDEKNIIAFYGTFEEYEYNEDILDRFNKGIVSEDFDKFSSSSVNEYVENRQKVIEDCITLKDDNELNEKNICSTKINNMNTDKFEKMNKLYNIYKYYRLQKSNINLACIRANSCATEYNNILSKYTQIEDTKFCKVLEDLKKKFDMDVLQFKNQCSSEISDLFSYQEASRHGEIEVAYSETSCTQPQQILSSTEVNNTSPSSLGATLPITLFSLEIGALLIFLSFYKKFKGISKKTDEEEYKMHQNIS</sequence>
<dbReference type="EMBL" id="FLQU01000838">
    <property type="protein sequence ID" value="SBS89905.1"/>
    <property type="molecule type" value="Genomic_DNA"/>
</dbReference>
<evidence type="ECO:0000313" key="2">
    <source>
        <dbReference type="EMBL" id="SBS89905.1"/>
    </source>
</evidence>
<name>A0A1A8WDR1_PLAOA</name>
<feature type="non-terminal residue" evidence="2">
    <location>
        <position position="1"/>
    </location>
</feature>
<dbReference type="AlphaFoldDB" id="A0A1A8WDR1"/>
<gene>
    <name evidence="2" type="ORF">POVCU2_0058530</name>
</gene>
<evidence type="ECO:0000313" key="3">
    <source>
        <dbReference type="Proteomes" id="UP000078560"/>
    </source>
</evidence>
<organism evidence="2 3">
    <name type="scientific">Plasmodium ovale curtisi</name>
    <dbReference type="NCBI Taxonomy" id="864141"/>
    <lineage>
        <taxon>Eukaryota</taxon>
        <taxon>Sar</taxon>
        <taxon>Alveolata</taxon>
        <taxon>Apicomplexa</taxon>
        <taxon>Aconoidasida</taxon>
        <taxon>Haemosporida</taxon>
        <taxon>Plasmodiidae</taxon>
        <taxon>Plasmodium</taxon>
        <taxon>Plasmodium (Plasmodium)</taxon>
    </lineage>
</organism>